<gene>
    <name evidence="7" type="primary">gspH</name>
    <name evidence="7" type="ORF">CGK74_06060</name>
</gene>
<evidence type="ECO:0000256" key="3">
    <source>
        <dbReference type="ARBA" id="ARBA00022692"/>
    </source>
</evidence>
<feature type="transmembrane region" description="Helical" evidence="6">
    <location>
        <begin position="12"/>
        <end position="33"/>
    </location>
</feature>
<dbReference type="PRINTS" id="PR00885">
    <property type="entry name" value="BCTERIALGSPH"/>
</dbReference>
<protein>
    <submittedName>
        <fullName evidence="7">Type II secretion system protein GspH</fullName>
    </submittedName>
</protein>
<keyword evidence="5 6" id="KW-0472">Membrane</keyword>
<name>A0A235F0K9_9RHOO</name>
<accession>A0A235F0K9</accession>
<evidence type="ECO:0000256" key="4">
    <source>
        <dbReference type="ARBA" id="ARBA00022989"/>
    </source>
</evidence>
<dbReference type="Pfam" id="PF07963">
    <property type="entry name" value="N_methyl"/>
    <property type="match status" value="1"/>
</dbReference>
<proteinExistence type="predicted"/>
<comment type="subcellular location">
    <subcellularLocation>
        <location evidence="1">Membrane</location>
        <topology evidence="1">Single-pass membrane protein</topology>
    </subcellularLocation>
</comment>
<dbReference type="Proteomes" id="UP000215181">
    <property type="component" value="Unassembled WGS sequence"/>
</dbReference>
<comment type="caution">
    <text evidence="7">The sequence shown here is derived from an EMBL/GenBank/DDBJ whole genome shotgun (WGS) entry which is preliminary data.</text>
</comment>
<dbReference type="SUPFAM" id="SSF54523">
    <property type="entry name" value="Pili subunits"/>
    <property type="match status" value="1"/>
</dbReference>
<evidence type="ECO:0000256" key="6">
    <source>
        <dbReference type="SAM" id="Phobius"/>
    </source>
</evidence>
<reference evidence="7 8" key="1">
    <citation type="submission" date="2017-07" db="EMBL/GenBank/DDBJ databases">
        <title>Thauera sp. KNDSS-Mac4 genome sequence and assembly.</title>
        <authorList>
            <person name="Mayilraj S."/>
        </authorList>
    </citation>
    <scope>NUCLEOTIDE SEQUENCE [LARGE SCALE GENOMIC DNA]</scope>
    <source>
        <strain evidence="7 8">KNDSS-Mac4</strain>
    </source>
</reference>
<organism evidence="7 8">
    <name type="scientific">Thauera propionica</name>
    <dbReference type="NCBI Taxonomy" id="2019431"/>
    <lineage>
        <taxon>Bacteria</taxon>
        <taxon>Pseudomonadati</taxon>
        <taxon>Pseudomonadota</taxon>
        <taxon>Betaproteobacteria</taxon>
        <taxon>Rhodocyclales</taxon>
        <taxon>Zoogloeaceae</taxon>
        <taxon>Thauera</taxon>
    </lineage>
</organism>
<keyword evidence="2" id="KW-0488">Methylation</keyword>
<dbReference type="GO" id="GO:0016020">
    <property type="term" value="C:membrane"/>
    <property type="evidence" value="ECO:0007669"/>
    <property type="project" value="UniProtKB-SubCell"/>
</dbReference>
<dbReference type="NCBIfam" id="TIGR02532">
    <property type="entry name" value="IV_pilin_GFxxxE"/>
    <property type="match status" value="1"/>
</dbReference>
<dbReference type="GO" id="GO:0015628">
    <property type="term" value="P:protein secretion by the type II secretion system"/>
    <property type="evidence" value="ECO:0007669"/>
    <property type="project" value="InterPro"/>
</dbReference>
<dbReference type="EMBL" id="NOIH01000007">
    <property type="protein sequence ID" value="OYD54367.1"/>
    <property type="molecule type" value="Genomic_DNA"/>
</dbReference>
<dbReference type="InterPro" id="IPR012902">
    <property type="entry name" value="N_methyl_site"/>
</dbReference>
<dbReference type="InterPro" id="IPR045584">
    <property type="entry name" value="Pilin-like"/>
</dbReference>
<dbReference type="InterPro" id="IPR002416">
    <property type="entry name" value="T2SS_protein-GspH"/>
</dbReference>
<evidence type="ECO:0000256" key="5">
    <source>
        <dbReference type="ARBA" id="ARBA00023136"/>
    </source>
</evidence>
<dbReference type="Gene3D" id="3.55.40.10">
    <property type="entry name" value="minor pseudopilin epsh domain"/>
    <property type="match status" value="1"/>
</dbReference>
<dbReference type="AlphaFoldDB" id="A0A235F0K9"/>
<evidence type="ECO:0000256" key="1">
    <source>
        <dbReference type="ARBA" id="ARBA00004167"/>
    </source>
</evidence>
<evidence type="ECO:0000313" key="8">
    <source>
        <dbReference type="Proteomes" id="UP000215181"/>
    </source>
</evidence>
<evidence type="ECO:0000313" key="7">
    <source>
        <dbReference type="EMBL" id="OYD54367.1"/>
    </source>
</evidence>
<evidence type="ECO:0000256" key="2">
    <source>
        <dbReference type="ARBA" id="ARBA00022481"/>
    </source>
</evidence>
<keyword evidence="8" id="KW-1185">Reference proteome</keyword>
<keyword evidence="3 6" id="KW-0812">Transmembrane</keyword>
<sequence length="164" mass="18069">MIQGLSTRTQRGFTLIEVMVVLTLLAMLAQGLYMSIGALQSRDRDRAVEALRLRLVFAAERAWTRGQPLALERTPQGYRFLARDTAGGWQQVSDSSVLAERRLPDALRWSALEVEGRNGTAETLLILGPDSPSFRLELTDASGWRATLGDRNGRVELLAGTMGP</sequence>
<dbReference type="GO" id="GO:0015627">
    <property type="term" value="C:type II protein secretion system complex"/>
    <property type="evidence" value="ECO:0007669"/>
    <property type="project" value="InterPro"/>
</dbReference>
<keyword evidence="4 6" id="KW-1133">Transmembrane helix</keyword>